<dbReference type="SUPFAM" id="SSF52402">
    <property type="entry name" value="Adenine nucleotide alpha hydrolases-like"/>
    <property type="match status" value="1"/>
</dbReference>
<keyword evidence="4 6" id="KW-1133">Transmembrane helix</keyword>
<feature type="transmembrane region" description="Helical" evidence="6">
    <location>
        <begin position="401"/>
        <end position="424"/>
    </location>
</feature>
<dbReference type="InterPro" id="IPR002293">
    <property type="entry name" value="AA/rel_permease1"/>
</dbReference>
<dbReference type="eggNOG" id="COG0589">
    <property type="taxonomic scope" value="Bacteria"/>
</dbReference>
<feature type="transmembrane region" description="Helical" evidence="6">
    <location>
        <begin position="290"/>
        <end position="310"/>
    </location>
</feature>
<organism evidence="8 9">
    <name type="scientific">Melioribacter roseus (strain DSM 23840 / JCM 17771 / VKM B-2668 / P3M-2)</name>
    <dbReference type="NCBI Taxonomy" id="1191523"/>
    <lineage>
        <taxon>Bacteria</taxon>
        <taxon>Pseudomonadati</taxon>
        <taxon>Ignavibacteriota</taxon>
        <taxon>Ignavibacteria</taxon>
        <taxon>Ignavibacteriales</taxon>
        <taxon>Melioribacteraceae</taxon>
        <taxon>Melioribacter</taxon>
    </lineage>
</organism>
<feature type="transmembrane region" description="Helical" evidence="6">
    <location>
        <begin position="370"/>
        <end position="389"/>
    </location>
</feature>
<comment type="subcellular location">
    <subcellularLocation>
        <location evidence="1">Cell membrane</location>
        <topology evidence="1">Multi-pass membrane protein</topology>
    </subcellularLocation>
</comment>
<evidence type="ECO:0000313" key="9">
    <source>
        <dbReference type="Proteomes" id="UP000009011"/>
    </source>
</evidence>
<dbReference type="InterPro" id="IPR050367">
    <property type="entry name" value="APC_superfamily"/>
</dbReference>
<dbReference type="Proteomes" id="UP000009011">
    <property type="component" value="Chromosome"/>
</dbReference>
<gene>
    <name evidence="8" type="ordered locus">MROS_1006</name>
</gene>
<evidence type="ECO:0000256" key="2">
    <source>
        <dbReference type="ARBA" id="ARBA00022475"/>
    </source>
</evidence>
<dbReference type="AlphaFoldDB" id="I7A2T9"/>
<feature type="transmembrane region" description="Helical" evidence="6">
    <location>
        <begin position="346"/>
        <end position="364"/>
    </location>
</feature>
<evidence type="ECO:0000259" key="7">
    <source>
        <dbReference type="Pfam" id="PF00582"/>
    </source>
</evidence>
<reference evidence="8 9" key="1">
    <citation type="journal article" date="2013" name="PLoS ONE">
        <title>Genomic analysis of Melioribacter roseus, facultatively anaerobic organotrophic bacterium representing a novel deep lineage within Bacteriodetes/Chlorobi group.</title>
        <authorList>
            <person name="Kadnikov V.V."/>
            <person name="Mardanov A.V."/>
            <person name="Podosokorskaya O.A."/>
            <person name="Gavrilov S.N."/>
            <person name="Kublanov I.V."/>
            <person name="Beletsky A.V."/>
            <person name="Bonch-Osmolovskaya E.A."/>
            <person name="Ravin N.V."/>
        </authorList>
    </citation>
    <scope>NUCLEOTIDE SEQUENCE [LARGE SCALE GENOMIC DNA]</scope>
    <source>
        <strain evidence="9">JCM 17771 / P3M-2</strain>
    </source>
</reference>
<keyword evidence="9" id="KW-1185">Reference proteome</keyword>
<feature type="transmembrane region" description="Helical" evidence="6">
    <location>
        <begin position="21"/>
        <end position="40"/>
    </location>
</feature>
<evidence type="ECO:0000313" key="8">
    <source>
        <dbReference type="EMBL" id="AFN74246.1"/>
    </source>
</evidence>
<proteinExistence type="predicted"/>
<dbReference type="Gene3D" id="1.20.1740.10">
    <property type="entry name" value="Amino acid/polyamine transporter I"/>
    <property type="match status" value="1"/>
</dbReference>
<feature type="transmembrane region" description="Helical" evidence="6">
    <location>
        <begin position="46"/>
        <end position="68"/>
    </location>
</feature>
<dbReference type="Pfam" id="PF00582">
    <property type="entry name" value="Usp"/>
    <property type="match status" value="1"/>
</dbReference>
<feature type="domain" description="UspA" evidence="7">
    <location>
        <begin position="472"/>
        <end position="602"/>
    </location>
</feature>
<dbReference type="eggNOG" id="COG0531">
    <property type="taxonomic scope" value="Bacteria"/>
</dbReference>
<sequence>MKKFDTEVHLSREMKLMDATLIGVGAMIGAGIFVLTGIAAGVAGPALIIAFALNGLVALLTAFSYAELGSCFHDAGGGYLWVKEGLPKWNGFISGWMSWFAHAVACSLYALGFGAYFELVIHEFNIVMPHWGFLSPQKILAAVTAILFAYINFRGASETGKVGNLVTIAKIVILLVFIGFGLNFVFKRPDWQSTFSNFLPHGWGGIFKAMGLTFIAFQGFEVISQCSEEIKNPKRNIPRAVFLSLAIVVPIYLLIAFTALGSVIPPDNTAPWDYLASHKETALVEVAKSFFTGGGIMLLIGGIISTMSALNATIYSSSRVAFAMGRDRNFPTFFGKVHKKNFTPHLSILISLFIVVLMAVSLPIEDVASAADIMFLLLFLQVNITLIRLRKKRPDLDRGFFTPLFPYLSIFGILSLLFLALYMFAYSPTAWIVTAAWISVGLFVYKFYAAHREVEHVRKVRSLERLERKEYRILLPLANINNVTSLTHIACAVAKKSNAQILLLHVTEVREGNPLVSELTDIQRAKPLFDRAAEITLKEGVPTRSIMNVSHRISQGIISTAEEEECNFIILGRAKNPDFFERFFSSIIDSVIQKFPGEVAVMHGNIEKEK</sequence>
<dbReference type="InterPro" id="IPR006016">
    <property type="entry name" value="UspA"/>
</dbReference>
<keyword evidence="2" id="KW-1003">Cell membrane</keyword>
<dbReference type="HOGENOM" id="CLU_007946_15_8_10"/>
<feature type="transmembrane region" description="Helical" evidence="6">
    <location>
        <begin position="241"/>
        <end position="264"/>
    </location>
</feature>
<dbReference type="KEGG" id="mro:MROS_1006"/>
<dbReference type="CDD" id="cd00293">
    <property type="entry name" value="USP-like"/>
    <property type="match status" value="1"/>
</dbReference>
<feature type="transmembrane region" description="Helical" evidence="6">
    <location>
        <begin position="131"/>
        <end position="153"/>
    </location>
</feature>
<evidence type="ECO:0000256" key="5">
    <source>
        <dbReference type="ARBA" id="ARBA00023136"/>
    </source>
</evidence>
<dbReference type="PANTHER" id="PTHR42770:SF11">
    <property type="entry name" value="INNER MEMBRANE TRANSPORT PROTEIN YBAT"/>
    <property type="match status" value="1"/>
</dbReference>
<dbReference type="Pfam" id="PF13520">
    <property type="entry name" value="AA_permease_2"/>
    <property type="match status" value="1"/>
</dbReference>
<evidence type="ECO:0000256" key="3">
    <source>
        <dbReference type="ARBA" id="ARBA00022692"/>
    </source>
</evidence>
<dbReference type="EMBL" id="CP003557">
    <property type="protein sequence ID" value="AFN74246.1"/>
    <property type="molecule type" value="Genomic_DNA"/>
</dbReference>
<feature type="transmembrane region" description="Helical" evidence="6">
    <location>
        <begin position="89"/>
        <end position="111"/>
    </location>
</feature>
<dbReference type="RefSeq" id="WP_014855682.1">
    <property type="nucleotide sequence ID" value="NC_018178.1"/>
</dbReference>
<dbReference type="OrthoDB" id="9810109at2"/>
<feature type="transmembrane region" description="Helical" evidence="6">
    <location>
        <begin position="430"/>
        <end position="449"/>
    </location>
</feature>
<protein>
    <submittedName>
        <fullName evidence="8">Cationic amino acid transporter</fullName>
    </submittedName>
</protein>
<dbReference type="Gene3D" id="3.40.50.12370">
    <property type="match status" value="1"/>
</dbReference>
<accession>I7A2T9</accession>
<evidence type="ECO:0000256" key="6">
    <source>
        <dbReference type="SAM" id="Phobius"/>
    </source>
</evidence>
<name>I7A2T9_MELRP</name>
<evidence type="ECO:0000256" key="4">
    <source>
        <dbReference type="ARBA" id="ARBA00022989"/>
    </source>
</evidence>
<dbReference type="STRING" id="1191523.MROS_1006"/>
<dbReference type="PATRIC" id="fig|1191523.3.peg.1064"/>
<dbReference type="GO" id="GO:0005886">
    <property type="term" value="C:plasma membrane"/>
    <property type="evidence" value="ECO:0007669"/>
    <property type="project" value="UniProtKB-SubCell"/>
</dbReference>
<dbReference type="GO" id="GO:0022857">
    <property type="term" value="F:transmembrane transporter activity"/>
    <property type="evidence" value="ECO:0007669"/>
    <property type="project" value="InterPro"/>
</dbReference>
<feature type="transmembrane region" description="Helical" evidence="6">
    <location>
        <begin position="198"/>
        <end position="220"/>
    </location>
</feature>
<keyword evidence="5 6" id="KW-0472">Membrane</keyword>
<dbReference type="PANTHER" id="PTHR42770">
    <property type="entry name" value="AMINO ACID TRANSPORTER-RELATED"/>
    <property type="match status" value="1"/>
</dbReference>
<evidence type="ECO:0000256" key="1">
    <source>
        <dbReference type="ARBA" id="ARBA00004651"/>
    </source>
</evidence>
<keyword evidence="3 6" id="KW-0812">Transmembrane</keyword>
<feature type="transmembrane region" description="Helical" evidence="6">
    <location>
        <begin position="165"/>
        <end position="186"/>
    </location>
</feature>